<dbReference type="EMBL" id="JADGMS010000006">
    <property type="protein sequence ID" value="KAF9680123.1"/>
    <property type="molecule type" value="Genomic_DNA"/>
</dbReference>
<name>A0A835N2V7_9ROSI</name>
<feature type="region of interest" description="Disordered" evidence="1">
    <location>
        <begin position="74"/>
        <end position="214"/>
    </location>
</feature>
<dbReference type="AlphaFoldDB" id="A0A835N2V7"/>
<gene>
    <name evidence="2" type="ORF">SADUNF_Sadunf06G0088000</name>
</gene>
<sequence>MEPPNKDSFVLSLSFCIEAYGMNLDGTVAILKNLVFEAEHEEFLGKAATSNEVGKMRIRVYTKGCYILANLSAAPTRSDSRPSTPTRRNPAPSSSTTSSASTSAGRVLSNGHIPGPSSRPSCPSPRVRPPPQPVIPPDFTLDTPPNHKTTLQETPLTAGRSRTGVSSAMKGNPETMGSVNASRRHSSPIVTRGRLTEPSGKGRAHSNGLVADTP</sequence>
<dbReference type="PANTHER" id="PTHR31949:SF2">
    <property type="entry name" value="OS05G0480600 PROTEIN"/>
    <property type="match status" value="1"/>
</dbReference>
<evidence type="ECO:0000256" key="1">
    <source>
        <dbReference type="SAM" id="MobiDB-lite"/>
    </source>
</evidence>
<feature type="compositionally biased region" description="Polar residues" evidence="1">
    <location>
        <begin position="146"/>
        <end position="155"/>
    </location>
</feature>
<feature type="compositionally biased region" description="Pro residues" evidence="1">
    <location>
        <begin position="122"/>
        <end position="136"/>
    </location>
</feature>
<dbReference type="GO" id="GO:0043622">
    <property type="term" value="P:cortical microtubule organization"/>
    <property type="evidence" value="ECO:0007669"/>
    <property type="project" value="TreeGrafter"/>
</dbReference>
<keyword evidence="3" id="KW-1185">Reference proteome</keyword>
<protein>
    <submittedName>
        <fullName evidence="2">Uncharacterized protein</fullName>
    </submittedName>
</protein>
<reference evidence="2 3" key="1">
    <citation type="submission" date="2020-10" db="EMBL/GenBank/DDBJ databases">
        <title>Plant Genome Project.</title>
        <authorList>
            <person name="Zhang R.-G."/>
        </authorList>
    </citation>
    <scope>NUCLEOTIDE SEQUENCE [LARGE SCALE GENOMIC DNA]</scope>
    <source>
        <strain evidence="2">FAFU-HL-1</strain>
        <tissue evidence="2">Leaf</tissue>
    </source>
</reference>
<dbReference type="GO" id="GO:0055028">
    <property type="term" value="C:cortical microtubule"/>
    <property type="evidence" value="ECO:0007669"/>
    <property type="project" value="TreeGrafter"/>
</dbReference>
<evidence type="ECO:0000313" key="2">
    <source>
        <dbReference type="EMBL" id="KAF9680123.1"/>
    </source>
</evidence>
<dbReference type="PANTHER" id="PTHR31949">
    <property type="entry name" value="GASTRIC MUCIN-LIKE PROTEIN"/>
    <property type="match status" value="1"/>
</dbReference>
<proteinExistence type="predicted"/>
<feature type="compositionally biased region" description="Low complexity" evidence="1">
    <location>
        <begin position="74"/>
        <end position="104"/>
    </location>
</feature>
<dbReference type="Proteomes" id="UP000657918">
    <property type="component" value="Unassembled WGS sequence"/>
</dbReference>
<accession>A0A835N2V7</accession>
<comment type="caution">
    <text evidence="2">The sequence shown here is derived from an EMBL/GenBank/DDBJ whole genome shotgun (WGS) entry which is preliminary data.</text>
</comment>
<evidence type="ECO:0000313" key="3">
    <source>
        <dbReference type="Proteomes" id="UP000657918"/>
    </source>
</evidence>
<dbReference type="OrthoDB" id="10540669at2759"/>
<organism evidence="2 3">
    <name type="scientific">Salix dunnii</name>
    <dbReference type="NCBI Taxonomy" id="1413687"/>
    <lineage>
        <taxon>Eukaryota</taxon>
        <taxon>Viridiplantae</taxon>
        <taxon>Streptophyta</taxon>
        <taxon>Embryophyta</taxon>
        <taxon>Tracheophyta</taxon>
        <taxon>Spermatophyta</taxon>
        <taxon>Magnoliopsida</taxon>
        <taxon>eudicotyledons</taxon>
        <taxon>Gunneridae</taxon>
        <taxon>Pentapetalae</taxon>
        <taxon>rosids</taxon>
        <taxon>fabids</taxon>
        <taxon>Malpighiales</taxon>
        <taxon>Salicaceae</taxon>
        <taxon>Saliceae</taxon>
        <taxon>Salix</taxon>
    </lineage>
</organism>